<keyword evidence="1" id="KW-0812">Transmembrane</keyword>
<evidence type="ECO:0000313" key="2">
    <source>
        <dbReference type="EMBL" id="OGY41297.1"/>
    </source>
</evidence>
<reference evidence="2 3" key="1">
    <citation type="journal article" date="2016" name="Nat. Commun.">
        <title>Thousands of microbial genomes shed light on interconnected biogeochemical processes in an aquifer system.</title>
        <authorList>
            <person name="Anantharaman K."/>
            <person name="Brown C.T."/>
            <person name="Hug L.A."/>
            <person name="Sharon I."/>
            <person name="Castelle C.J."/>
            <person name="Probst A.J."/>
            <person name="Thomas B.C."/>
            <person name="Singh A."/>
            <person name="Wilkins M.J."/>
            <person name="Karaoz U."/>
            <person name="Brodie E.L."/>
            <person name="Williams K.H."/>
            <person name="Hubbard S.S."/>
            <person name="Banfield J.F."/>
        </authorList>
    </citation>
    <scope>NUCLEOTIDE SEQUENCE [LARGE SCALE GENOMIC DNA]</scope>
</reference>
<dbReference type="AlphaFoldDB" id="A0A1G1XPL5"/>
<proteinExistence type="predicted"/>
<evidence type="ECO:0000256" key="1">
    <source>
        <dbReference type="SAM" id="Phobius"/>
    </source>
</evidence>
<comment type="caution">
    <text evidence="2">The sequence shown here is derived from an EMBL/GenBank/DDBJ whole genome shotgun (WGS) entry which is preliminary data.</text>
</comment>
<keyword evidence="1" id="KW-1133">Transmembrane helix</keyword>
<accession>A0A1G1XPL5</accession>
<sequence length="141" mass="16713">MDNNKPRISKFETMSLLALVVICLGSFFTHVLAIIGRWLGCEFIGPEFDQHIINVSWAFFLGLLVYAFCIAMATAQGEYALKEKRQEQEREKFYAKVRKSLRDGEEYEKQMKEPRRKLVEEINQLRKEQDHRREIIRSLEK</sequence>
<gene>
    <name evidence="2" type="ORF">A2Y67_00645</name>
</gene>
<dbReference type="Proteomes" id="UP000176260">
    <property type="component" value="Unassembled WGS sequence"/>
</dbReference>
<organism evidence="2 3">
    <name type="scientific">Candidatus Buchananbacteria bacterium RBG_13_39_9</name>
    <dbReference type="NCBI Taxonomy" id="1797531"/>
    <lineage>
        <taxon>Bacteria</taxon>
        <taxon>Candidatus Buchananiibacteriota</taxon>
    </lineage>
</organism>
<name>A0A1G1XPL5_9BACT</name>
<dbReference type="EMBL" id="MHIA01000031">
    <property type="protein sequence ID" value="OGY41297.1"/>
    <property type="molecule type" value="Genomic_DNA"/>
</dbReference>
<keyword evidence="1" id="KW-0472">Membrane</keyword>
<feature type="transmembrane region" description="Helical" evidence="1">
    <location>
        <begin position="57"/>
        <end position="75"/>
    </location>
</feature>
<evidence type="ECO:0000313" key="3">
    <source>
        <dbReference type="Proteomes" id="UP000176260"/>
    </source>
</evidence>
<protein>
    <submittedName>
        <fullName evidence="2">Uncharacterized protein</fullName>
    </submittedName>
</protein>